<name>A0A371CLM8_9APHY</name>
<sequence length="187" mass="21058">MPLPRDRYCTLRSRVHLQPRYVLARASGLPCSHQTVRHNMSVRRLRIMARHREVRCSPRSSQLRARFPPSSELQTFRSLATCAPFRADSYLGTPSSHLPRSQRQILDTTGTRLTEQSAGSGGPRPSRYALRLACIPRPSTRPKPTCARLAIRQMRPRVDRNATRYLFVLSSGLSPAYSAVGKAPARP</sequence>
<protein>
    <submittedName>
        <fullName evidence="1">Uncharacterized protein</fullName>
    </submittedName>
</protein>
<proteinExistence type="predicted"/>
<dbReference type="EMBL" id="KZ857521">
    <property type="protein sequence ID" value="RDX41181.1"/>
    <property type="molecule type" value="Genomic_DNA"/>
</dbReference>
<keyword evidence="2" id="KW-1185">Reference proteome</keyword>
<gene>
    <name evidence="1" type="ORF">OH76DRAFT_249523</name>
</gene>
<reference evidence="1 2" key="1">
    <citation type="journal article" date="2018" name="Biotechnol. Biofuels">
        <title>Integrative visual omics of the white-rot fungus Polyporus brumalis exposes the biotechnological potential of its oxidative enzymes for delignifying raw plant biomass.</title>
        <authorList>
            <person name="Miyauchi S."/>
            <person name="Rancon A."/>
            <person name="Drula E."/>
            <person name="Hage H."/>
            <person name="Chaduli D."/>
            <person name="Favel A."/>
            <person name="Grisel S."/>
            <person name="Henrissat B."/>
            <person name="Herpoel-Gimbert I."/>
            <person name="Ruiz-Duenas F.J."/>
            <person name="Chevret D."/>
            <person name="Hainaut M."/>
            <person name="Lin J."/>
            <person name="Wang M."/>
            <person name="Pangilinan J."/>
            <person name="Lipzen A."/>
            <person name="Lesage-Meessen L."/>
            <person name="Navarro D."/>
            <person name="Riley R."/>
            <person name="Grigoriev I.V."/>
            <person name="Zhou S."/>
            <person name="Raouche S."/>
            <person name="Rosso M.N."/>
        </authorList>
    </citation>
    <scope>NUCLEOTIDE SEQUENCE [LARGE SCALE GENOMIC DNA]</scope>
    <source>
        <strain evidence="1 2">BRFM 1820</strain>
    </source>
</reference>
<accession>A0A371CLM8</accession>
<evidence type="ECO:0000313" key="1">
    <source>
        <dbReference type="EMBL" id="RDX41181.1"/>
    </source>
</evidence>
<organism evidence="1 2">
    <name type="scientific">Lentinus brumalis</name>
    <dbReference type="NCBI Taxonomy" id="2498619"/>
    <lineage>
        <taxon>Eukaryota</taxon>
        <taxon>Fungi</taxon>
        <taxon>Dikarya</taxon>
        <taxon>Basidiomycota</taxon>
        <taxon>Agaricomycotina</taxon>
        <taxon>Agaricomycetes</taxon>
        <taxon>Polyporales</taxon>
        <taxon>Polyporaceae</taxon>
        <taxon>Lentinus</taxon>
    </lineage>
</organism>
<evidence type="ECO:0000313" key="2">
    <source>
        <dbReference type="Proteomes" id="UP000256964"/>
    </source>
</evidence>
<dbReference type="AlphaFoldDB" id="A0A371CLM8"/>
<dbReference type="Proteomes" id="UP000256964">
    <property type="component" value="Unassembled WGS sequence"/>
</dbReference>